<gene>
    <name evidence="1" type="ORF">L798_04405</name>
</gene>
<sequence length="111" mass="12760">MICEDLQMADEFLKKITLAILKSQNYTANGLNPQLFTAQLATFISHTIVFLENCFERNSLAIFKYFIKTISRTTVFYTLNNVVSTPELQCILCMAARYITTFYEHSSHLST</sequence>
<accession>A0A067RA59</accession>
<proteinExistence type="predicted"/>
<organism evidence="1 2">
    <name type="scientific">Zootermopsis nevadensis</name>
    <name type="common">Dampwood termite</name>
    <dbReference type="NCBI Taxonomy" id="136037"/>
    <lineage>
        <taxon>Eukaryota</taxon>
        <taxon>Metazoa</taxon>
        <taxon>Ecdysozoa</taxon>
        <taxon>Arthropoda</taxon>
        <taxon>Hexapoda</taxon>
        <taxon>Insecta</taxon>
        <taxon>Pterygota</taxon>
        <taxon>Neoptera</taxon>
        <taxon>Polyneoptera</taxon>
        <taxon>Dictyoptera</taxon>
        <taxon>Blattodea</taxon>
        <taxon>Blattoidea</taxon>
        <taxon>Termitoidae</taxon>
        <taxon>Termopsidae</taxon>
        <taxon>Zootermopsis</taxon>
    </lineage>
</organism>
<reference evidence="1 2" key="1">
    <citation type="journal article" date="2014" name="Nat. Commun.">
        <title>Molecular traces of alternative social organization in a termite genome.</title>
        <authorList>
            <person name="Terrapon N."/>
            <person name="Li C."/>
            <person name="Robertson H.M."/>
            <person name="Ji L."/>
            <person name="Meng X."/>
            <person name="Booth W."/>
            <person name="Chen Z."/>
            <person name="Childers C.P."/>
            <person name="Glastad K.M."/>
            <person name="Gokhale K."/>
            <person name="Gowin J."/>
            <person name="Gronenberg W."/>
            <person name="Hermansen R.A."/>
            <person name="Hu H."/>
            <person name="Hunt B.G."/>
            <person name="Huylmans A.K."/>
            <person name="Khalil S.M."/>
            <person name="Mitchell R.D."/>
            <person name="Munoz-Torres M.C."/>
            <person name="Mustard J.A."/>
            <person name="Pan H."/>
            <person name="Reese J.T."/>
            <person name="Scharf M.E."/>
            <person name="Sun F."/>
            <person name="Vogel H."/>
            <person name="Xiao J."/>
            <person name="Yang W."/>
            <person name="Yang Z."/>
            <person name="Yang Z."/>
            <person name="Zhou J."/>
            <person name="Zhu J."/>
            <person name="Brent C.S."/>
            <person name="Elsik C.G."/>
            <person name="Goodisman M.A."/>
            <person name="Liberles D.A."/>
            <person name="Roe R.M."/>
            <person name="Vargo E.L."/>
            <person name="Vilcinskas A."/>
            <person name="Wang J."/>
            <person name="Bornberg-Bauer E."/>
            <person name="Korb J."/>
            <person name="Zhang G."/>
            <person name="Liebig J."/>
        </authorList>
    </citation>
    <scope>NUCLEOTIDE SEQUENCE [LARGE SCALE GENOMIC DNA]</scope>
    <source>
        <tissue evidence="1">Whole organism</tissue>
    </source>
</reference>
<protein>
    <submittedName>
        <fullName evidence="1">Uncharacterized protein</fullName>
    </submittedName>
</protein>
<dbReference type="AlphaFoldDB" id="A0A067RA59"/>
<dbReference type="InParanoid" id="A0A067RA59"/>
<dbReference type="EMBL" id="KK852595">
    <property type="protein sequence ID" value="KDR20639.1"/>
    <property type="molecule type" value="Genomic_DNA"/>
</dbReference>
<dbReference type="Proteomes" id="UP000027135">
    <property type="component" value="Unassembled WGS sequence"/>
</dbReference>
<evidence type="ECO:0000313" key="2">
    <source>
        <dbReference type="Proteomes" id="UP000027135"/>
    </source>
</evidence>
<keyword evidence="2" id="KW-1185">Reference proteome</keyword>
<evidence type="ECO:0000313" key="1">
    <source>
        <dbReference type="EMBL" id="KDR20639.1"/>
    </source>
</evidence>
<name>A0A067RA59_ZOONE</name>